<protein>
    <submittedName>
        <fullName evidence="1">Uncharacterized protein</fullName>
    </submittedName>
</protein>
<gene>
    <name evidence="1" type="ORF">M409DRAFT_28291</name>
</gene>
<keyword evidence="2" id="KW-1185">Reference proteome</keyword>
<dbReference type="AlphaFoldDB" id="A0A6A6C5U8"/>
<dbReference type="OrthoDB" id="3863199at2759"/>
<dbReference type="EMBL" id="ML993620">
    <property type="protein sequence ID" value="KAF2161252.1"/>
    <property type="molecule type" value="Genomic_DNA"/>
</dbReference>
<name>A0A6A6C5U8_ZASCE</name>
<accession>A0A6A6C5U8</accession>
<dbReference type="Proteomes" id="UP000799537">
    <property type="component" value="Unassembled WGS sequence"/>
</dbReference>
<dbReference type="RefSeq" id="XP_033662141.1">
    <property type="nucleotide sequence ID" value="XM_033808968.1"/>
</dbReference>
<dbReference type="GeneID" id="54562240"/>
<sequence>MAQKRSGSFSGLDMPPVGANAAYYYMDRARLKYKTQPQLVEPVRLPAKIPTPEELDIDERLDRALAVSNQLLQEATEQLAKTCVAPDELTPSEKAEKNNAEAWTRGYEIANRTKDQWLQHNECHHQEDMDVIDDMEVGNVPIPADVDIPAEPKTPSIDQLNIPDQAKYWLKGSWEFREYRDADFVAAKRAEKQALRQPLPADLAGHNRAFSEPASASKPGITESNLWKGAEFLGGALQGKLTRSSLSIRHRNPRTLIYDAFLPPKQIMASVKTRS</sequence>
<reference evidence="1" key="1">
    <citation type="journal article" date="2020" name="Stud. Mycol.">
        <title>101 Dothideomycetes genomes: a test case for predicting lifestyles and emergence of pathogens.</title>
        <authorList>
            <person name="Haridas S."/>
            <person name="Albert R."/>
            <person name="Binder M."/>
            <person name="Bloem J."/>
            <person name="Labutti K."/>
            <person name="Salamov A."/>
            <person name="Andreopoulos B."/>
            <person name="Baker S."/>
            <person name="Barry K."/>
            <person name="Bills G."/>
            <person name="Bluhm B."/>
            <person name="Cannon C."/>
            <person name="Castanera R."/>
            <person name="Culley D."/>
            <person name="Daum C."/>
            <person name="Ezra D."/>
            <person name="Gonzalez J."/>
            <person name="Henrissat B."/>
            <person name="Kuo A."/>
            <person name="Liang C."/>
            <person name="Lipzen A."/>
            <person name="Lutzoni F."/>
            <person name="Magnuson J."/>
            <person name="Mondo S."/>
            <person name="Nolan M."/>
            <person name="Ohm R."/>
            <person name="Pangilinan J."/>
            <person name="Park H.-J."/>
            <person name="Ramirez L."/>
            <person name="Alfaro M."/>
            <person name="Sun H."/>
            <person name="Tritt A."/>
            <person name="Yoshinaga Y."/>
            <person name="Zwiers L.-H."/>
            <person name="Turgeon B."/>
            <person name="Goodwin S."/>
            <person name="Spatafora J."/>
            <person name="Crous P."/>
            <person name="Grigoriev I."/>
        </authorList>
    </citation>
    <scope>NUCLEOTIDE SEQUENCE</scope>
    <source>
        <strain evidence="1">ATCC 36951</strain>
    </source>
</reference>
<evidence type="ECO:0000313" key="2">
    <source>
        <dbReference type="Proteomes" id="UP000799537"/>
    </source>
</evidence>
<evidence type="ECO:0000313" key="1">
    <source>
        <dbReference type="EMBL" id="KAF2161252.1"/>
    </source>
</evidence>
<organism evidence="1 2">
    <name type="scientific">Zasmidium cellare ATCC 36951</name>
    <dbReference type="NCBI Taxonomy" id="1080233"/>
    <lineage>
        <taxon>Eukaryota</taxon>
        <taxon>Fungi</taxon>
        <taxon>Dikarya</taxon>
        <taxon>Ascomycota</taxon>
        <taxon>Pezizomycotina</taxon>
        <taxon>Dothideomycetes</taxon>
        <taxon>Dothideomycetidae</taxon>
        <taxon>Mycosphaerellales</taxon>
        <taxon>Mycosphaerellaceae</taxon>
        <taxon>Zasmidium</taxon>
    </lineage>
</organism>
<proteinExistence type="predicted"/>